<protein>
    <submittedName>
        <fullName evidence="2">Colanic acid biosynthesis glycosyltransferase WcaL</fullName>
    </submittedName>
</protein>
<keyword evidence="2" id="KW-0808">Transferase</keyword>
<proteinExistence type="predicted"/>
<feature type="domain" description="Glycosyl transferase family 1" evidence="1">
    <location>
        <begin position="233"/>
        <end position="396"/>
    </location>
</feature>
<accession>A0A139SMN2</accession>
<dbReference type="EMBL" id="LSZQ01000041">
    <property type="protein sequence ID" value="KXU35866.1"/>
    <property type="molecule type" value="Genomic_DNA"/>
</dbReference>
<dbReference type="InterPro" id="IPR050194">
    <property type="entry name" value="Glycosyltransferase_grp1"/>
</dbReference>
<dbReference type="STRING" id="1548207.AXK11_04850"/>
<keyword evidence="3" id="KW-1185">Reference proteome</keyword>
<evidence type="ECO:0000313" key="2">
    <source>
        <dbReference type="EMBL" id="KXU35866.1"/>
    </source>
</evidence>
<gene>
    <name evidence="2" type="ORF">AXK11_04850</name>
</gene>
<reference evidence="3" key="1">
    <citation type="submission" date="2016-02" db="EMBL/GenBank/DDBJ databases">
        <authorList>
            <person name="Sanders J.G."/>
            <person name="Lin J.Y."/>
            <person name="Wertz J.T."/>
            <person name="Russell J.A."/>
            <person name="Moreau C.S."/>
            <person name="Powell S."/>
        </authorList>
    </citation>
    <scope>NUCLEOTIDE SEQUENCE [LARGE SCALE GENOMIC DNA]</scope>
    <source>
        <strain evidence="3">CAG34</strain>
    </source>
</reference>
<dbReference type="SUPFAM" id="SSF53756">
    <property type="entry name" value="UDP-Glycosyltransferase/glycogen phosphorylase"/>
    <property type="match status" value="1"/>
</dbReference>
<dbReference type="InterPro" id="IPR001296">
    <property type="entry name" value="Glyco_trans_1"/>
</dbReference>
<dbReference type="AlphaFoldDB" id="A0A139SMN2"/>
<dbReference type="GO" id="GO:0016757">
    <property type="term" value="F:glycosyltransferase activity"/>
    <property type="evidence" value="ECO:0007669"/>
    <property type="project" value="InterPro"/>
</dbReference>
<comment type="caution">
    <text evidence="2">The sequence shown here is derived from an EMBL/GenBank/DDBJ whole genome shotgun (WGS) entry which is preliminary data.</text>
</comment>
<evidence type="ECO:0000313" key="3">
    <source>
        <dbReference type="Proteomes" id="UP000070058"/>
    </source>
</evidence>
<sequence length="424" mass="47264">MSSVVWQRVQPLAFAGLSAETPTIAYLFTTFPKPTETFLQREVTAMLARGARLRLYSMWGGGGEFQGVPVQHFPKWRLFTLLWWIPYEAARRPLVLCEILRGLCTRLAPSWINFWENMLGAGFACLHARHFRKNPPALIHAPWGGAPASAAWLLWRLDGYRYSAAAHAYDIYEHGGDWWLREKLAHAYFVHTSTEMGRRELVKRGVPEAKIVCIRRGLAALPPLKPLRRERAHTPLRLVCVARLVEKKGLRHQLQVYAGLRSAGTPFEARIVGEGPLRGELEALAARLGIADAVRFTGHLAHAAVWETLEWADILLHTGMVAPSGDRDGLPNVIPEAMSVGTLVVSSLAAATTEAIANEETGLVAAVRDTGSWLAALDRLRRDDALAGCLRANARAWVEENFDAHKNAAKLFTHFEEAIRRDEQ</sequence>
<name>A0A139SMN2_9BACT</name>
<dbReference type="Pfam" id="PF00534">
    <property type="entry name" value="Glycos_transf_1"/>
    <property type="match status" value="1"/>
</dbReference>
<dbReference type="Proteomes" id="UP000070058">
    <property type="component" value="Unassembled WGS sequence"/>
</dbReference>
<organism evidence="2 3">
    <name type="scientific">Cephaloticoccus primus</name>
    <dbReference type="NCBI Taxonomy" id="1548207"/>
    <lineage>
        <taxon>Bacteria</taxon>
        <taxon>Pseudomonadati</taxon>
        <taxon>Verrucomicrobiota</taxon>
        <taxon>Opitutia</taxon>
        <taxon>Opitutales</taxon>
        <taxon>Opitutaceae</taxon>
        <taxon>Cephaloticoccus</taxon>
    </lineage>
</organism>
<dbReference type="PANTHER" id="PTHR45947:SF14">
    <property type="entry name" value="SLL1723 PROTEIN"/>
    <property type="match status" value="1"/>
</dbReference>
<dbReference type="RefSeq" id="WP_068629814.1">
    <property type="nucleotide sequence ID" value="NZ_LSZQ01000041.1"/>
</dbReference>
<dbReference type="PANTHER" id="PTHR45947">
    <property type="entry name" value="SULFOQUINOVOSYL TRANSFERASE SQD2"/>
    <property type="match status" value="1"/>
</dbReference>
<evidence type="ECO:0000259" key="1">
    <source>
        <dbReference type="Pfam" id="PF00534"/>
    </source>
</evidence>
<dbReference type="Gene3D" id="3.40.50.2000">
    <property type="entry name" value="Glycogen Phosphorylase B"/>
    <property type="match status" value="2"/>
</dbReference>